<dbReference type="AlphaFoldDB" id="A7T865"/>
<keyword evidence="8" id="KW-1185">Reference proteome</keyword>
<proteinExistence type="predicted"/>
<keyword evidence="3 5" id="KW-1133">Transmembrane helix</keyword>
<gene>
    <name evidence="7" type="ORF">NEMVEDRAFT_v1g223668</name>
</gene>
<feature type="transmembrane region" description="Helical" evidence="5">
    <location>
        <begin position="135"/>
        <end position="154"/>
    </location>
</feature>
<organism evidence="7 8">
    <name type="scientific">Nematostella vectensis</name>
    <name type="common">Starlet sea anemone</name>
    <dbReference type="NCBI Taxonomy" id="45351"/>
    <lineage>
        <taxon>Eukaryota</taxon>
        <taxon>Metazoa</taxon>
        <taxon>Cnidaria</taxon>
        <taxon>Anthozoa</taxon>
        <taxon>Hexacorallia</taxon>
        <taxon>Actiniaria</taxon>
        <taxon>Edwardsiidae</taxon>
        <taxon>Nematostella</taxon>
    </lineage>
</organism>
<dbReference type="HOGENOM" id="CLU_001265_33_5_1"/>
<dbReference type="OMA" id="MERDEKQ"/>
<dbReference type="SUPFAM" id="SSF103473">
    <property type="entry name" value="MFS general substrate transporter"/>
    <property type="match status" value="1"/>
</dbReference>
<dbReference type="CDD" id="cd17317">
    <property type="entry name" value="MFS_SLC22"/>
    <property type="match status" value="1"/>
</dbReference>
<dbReference type="EMBL" id="DS472523">
    <property type="protein sequence ID" value="EDO27829.1"/>
    <property type="molecule type" value="Genomic_DNA"/>
</dbReference>
<name>A7T865_NEMVE</name>
<feature type="transmembrane region" description="Helical" evidence="5">
    <location>
        <begin position="160"/>
        <end position="181"/>
    </location>
</feature>
<dbReference type="PANTHER" id="PTHR24064">
    <property type="entry name" value="SOLUTE CARRIER FAMILY 22 MEMBER"/>
    <property type="match status" value="1"/>
</dbReference>
<dbReference type="eggNOG" id="KOG0255">
    <property type="taxonomic scope" value="Eukaryota"/>
</dbReference>
<dbReference type="InterPro" id="IPR036259">
    <property type="entry name" value="MFS_trans_sf"/>
</dbReference>
<evidence type="ECO:0000256" key="4">
    <source>
        <dbReference type="ARBA" id="ARBA00023136"/>
    </source>
</evidence>
<dbReference type="InterPro" id="IPR005828">
    <property type="entry name" value="MFS_sugar_transport-like"/>
</dbReference>
<evidence type="ECO:0000313" key="7">
    <source>
        <dbReference type="EMBL" id="EDO27829.1"/>
    </source>
</evidence>
<keyword evidence="2 5" id="KW-0812">Transmembrane</keyword>
<evidence type="ECO:0000256" key="2">
    <source>
        <dbReference type="ARBA" id="ARBA00022692"/>
    </source>
</evidence>
<dbReference type="PROSITE" id="PS00217">
    <property type="entry name" value="SUGAR_TRANSPORT_2"/>
    <property type="match status" value="1"/>
</dbReference>
<feature type="transmembrane region" description="Helical" evidence="5">
    <location>
        <begin position="308"/>
        <end position="324"/>
    </location>
</feature>
<feature type="transmembrane region" description="Helical" evidence="5">
    <location>
        <begin position="104"/>
        <end position="123"/>
    </location>
</feature>
<comment type="subcellular location">
    <subcellularLocation>
        <location evidence="1">Membrane</location>
        <topology evidence="1">Multi-pass membrane protein</topology>
    </subcellularLocation>
</comment>
<evidence type="ECO:0000256" key="5">
    <source>
        <dbReference type="SAM" id="Phobius"/>
    </source>
</evidence>
<evidence type="ECO:0000313" key="8">
    <source>
        <dbReference type="Proteomes" id="UP000001593"/>
    </source>
</evidence>
<dbReference type="PhylomeDB" id="A7T865"/>
<dbReference type="Proteomes" id="UP000001593">
    <property type="component" value="Unassembled WGS sequence"/>
</dbReference>
<feature type="domain" description="Major facilitator superfamily (MFS) profile" evidence="6">
    <location>
        <begin position="22"/>
        <end position="484"/>
    </location>
</feature>
<dbReference type="InterPro" id="IPR020846">
    <property type="entry name" value="MFS_dom"/>
</dbReference>
<dbReference type="GO" id="GO:0016020">
    <property type="term" value="C:membrane"/>
    <property type="evidence" value="ECO:0007669"/>
    <property type="project" value="UniProtKB-SubCell"/>
</dbReference>
<feature type="transmembrane region" description="Helical" evidence="5">
    <location>
        <begin position="398"/>
        <end position="419"/>
    </location>
</feature>
<keyword evidence="4 5" id="KW-0472">Membrane</keyword>
<feature type="transmembrane region" description="Helical" evidence="5">
    <location>
        <begin position="20"/>
        <end position="40"/>
    </location>
</feature>
<evidence type="ECO:0000259" key="6">
    <source>
        <dbReference type="PROSITE" id="PS50850"/>
    </source>
</evidence>
<feature type="transmembrane region" description="Helical" evidence="5">
    <location>
        <begin position="193"/>
        <end position="216"/>
    </location>
</feature>
<evidence type="ECO:0000256" key="3">
    <source>
        <dbReference type="ARBA" id="ARBA00022989"/>
    </source>
</evidence>
<sequence length="616" mass="68710">MTLTADQAVEKAGGFGWYQLRVFAVISYAVIFCSCVLMVMTFSTAEPPWQCVANSSCNFTGTFKPGDANYEKRCLMARDQWEFAIDAGFDSIVTEWDLVCSKSMYATIANSITFILWIFGAMAGSIIGDKFGRKIVVFPCVIFASLCGLASAFANKYWVFALFRALLGAGIGGYSICGFVLVMEYIGIRHRSIVGFCVWYPWILALFMLALLGYLIPSWRTLSIITSAPGLLFFVFWWFTPDSLRWYLVKGKFDDAKKVLVDVAKGCGNNYTKQDFEFEEEHTFNIEHERLGDIRDLFHSRSMAHRTLVSWYCWLVSGLVYYGISLSSTTIGGDMYLNFFLSALFEGIGMAIGIPLLDRFGRKKTIVASMYVAALAAIVAALLSQYDDGSQAMLVGKIISAMVIAKFFVTIAFDGVYVYSSELFPTVVRNTAMGTSTSAARIGSFAAPFTVYSQKVHPMMPFGIMALNALICGILCMTLPETKDKPLPDTVKQTEESPCEYAFEADQNGYIVEEKLLQPFPTQHPALFKYADDSNIVIPVWANGECRTDLVDLFLTWTKDNGMVCNSSKCKELVFRKKGWNQNIELVNNIPQCTVLPILGITFQSNGKYSEHVRSS</sequence>
<feature type="transmembrane region" description="Helical" evidence="5">
    <location>
        <begin position="222"/>
        <end position="240"/>
    </location>
</feature>
<protein>
    <recommendedName>
        <fullName evidence="6">Major facilitator superfamily (MFS) profile domain-containing protein</fullName>
    </recommendedName>
</protein>
<reference evidence="7 8" key="1">
    <citation type="journal article" date="2007" name="Science">
        <title>Sea anemone genome reveals ancestral eumetazoan gene repertoire and genomic organization.</title>
        <authorList>
            <person name="Putnam N.H."/>
            <person name="Srivastava M."/>
            <person name="Hellsten U."/>
            <person name="Dirks B."/>
            <person name="Chapman J."/>
            <person name="Salamov A."/>
            <person name="Terry A."/>
            <person name="Shapiro H."/>
            <person name="Lindquist E."/>
            <person name="Kapitonov V.V."/>
            <person name="Jurka J."/>
            <person name="Genikhovich G."/>
            <person name="Grigoriev I.V."/>
            <person name="Lucas S.M."/>
            <person name="Steele R.E."/>
            <person name="Finnerty J.R."/>
            <person name="Technau U."/>
            <person name="Martindale M.Q."/>
            <person name="Rokhsar D.S."/>
        </authorList>
    </citation>
    <scope>NUCLEOTIDE SEQUENCE [LARGE SCALE GENOMIC DNA]</scope>
    <source>
        <strain evidence="8">CH2 X CH6</strain>
    </source>
</reference>
<dbReference type="InParanoid" id="A7T865"/>
<accession>A7T865</accession>
<dbReference type="GO" id="GO:0022857">
    <property type="term" value="F:transmembrane transporter activity"/>
    <property type="evidence" value="ECO:0007669"/>
    <property type="project" value="InterPro"/>
</dbReference>
<dbReference type="PROSITE" id="PS00216">
    <property type="entry name" value="SUGAR_TRANSPORT_1"/>
    <property type="match status" value="1"/>
</dbReference>
<dbReference type="Gene3D" id="1.20.1250.20">
    <property type="entry name" value="MFS general substrate transporter like domains"/>
    <property type="match status" value="1"/>
</dbReference>
<dbReference type="PROSITE" id="PS50850">
    <property type="entry name" value="MFS"/>
    <property type="match status" value="1"/>
</dbReference>
<dbReference type="STRING" id="45351.A7T865"/>
<feature type="transmembrane region" description="Helical" evidence="5">
    <location>
        <begin position="336"/>
        <end position="357"/>
    </location>
</feature>
<dbReference type="InterPro" id="IPR005829">
    <property type="entry name" value="Sugar_transporter_CS"/>
</dbReference>
<feature type="transmembrane region" description="Helical" evidence="5">
    <location>
        <begin position="366"/>
        <end position="386"/>
    </location>
</feature>
<evidence type="ECO:0000256" key="1">
    <source>
        <dbReference type="ARBA" id="ARBA00004141"/>
    </source>
</evidence>
<dbReference type="Pfam" id="PF00083">
    <property type="entry name" value="Sugar_tr"/>
    <property type="match status" value="1"/>
</dbReference>